<dbReference type="AlphaFoldDB" id="A0A1Y1Y1H5"/>
<dbReference type="EMBL" id="MCFE01000319">
    <property type="protein sequence ID" value="ORX91484.1"/>
    <property type="molecule type" value="Genomic_DNA"/>
</dbReference>
<gene>
    <name evidence="1" type="ORF">K493DRAFT_304023</name>
</gene>
<dbReference type="InParanoid" id="A0A1Y1Y1H5"/>
<dbReference type="Proteomes" id="UP000193498">
    <property type="component" value="Unassembled WGS sequence"/>
</dbReference>
<reference evidence="1 2" key="1">
    <citation type="submission" date="2016-07" db="EMBL/GenBank/DDBJ databases">
        <title>Pervasive Adenine N6-methylation of Active Genes in Fungi.</title>
        <authorList>
            <consortium name="DOE Joint Genome Institute"/>
            <person name="Mondo S.J."/>
            <person name="Dannebaum R.O."/>
            <person name="Kuo R.C."/>
            <person name="Labutti K."/>
            <person name="Haridas S."/>
            <person name="Kuo A."/>
            <person name="Salamov A."/>
            <person name="Ahrendt S.R."/>
            <person name="Lipzen A."/>
            <person name="Sullivan W."/>
            <person name="Andreopoulos W.B."/>
            <person name="Clum A."/>
            <person name="Lindquist E."/>
            <person name="Daum C."/>
            <person name="Ramamoorthy G.K."/>
            <person name="Gryganskyi A."/>
            <person name="Culley D."/>
            <person name="Magnuson J.K."/>
            <person name="James T.Y."/>
            <person name="O'Malley M.A."/>
            <person name="Stajich J.E."/>
            <person name="Spatafora J.W."/>
            <person name="Visel A."/>
            <person name="Grigoriev I.V."/>
        </authorList>
    </citation>
    <scope>NUCLEOTIDE SEQUENCE [LARGE SCALE GENOMIC DNA]</scope>
    <source>
        <strain evidence="1 2">CBS 931.73</strain>
    </source>
</reference>
<evidence type="ECO:0000313" key="1">
    <source>
        <dbReference type="EMBL" id="ORX91484.1"/>
    </source>
</evidence>
<organism evidence="1 2">
    <name type="scientific">Basidiobolus meristosporus CBS 931.73</name>
    <dbReference type="NCBI Taxonomy" id="1314790"/>
    <lineage>
        <taxon>Eukaryota</taxon>
        <taxon>Fungi</taxon>
        <taxon>Fungi incertae sedis</taxon>
        <taxon>Zoopagomycota</taxon>
        <taxon>Entomophthoromycotina</taxon>
        <taxon>Basidiobolomycetes</taxon>
        <taxon>Basidiobolales</taxon>
        <taxon>Basidiobolaceae</taxon>
        <taxon>Basidiobolus</taxon>
    </lineage>
</organism>
<keyword evidence="2" id="KW-1185">Reference proteome</keyword>
<comment type="caution">
    <text evidence="1">The sequence shown here is derived from an EMBL/GenBank/DDBJ whole genome shotgun (WGS) entry which is preliminary data.</text>
</comment>
<name>A0A1Y1Y1H5_9FUNG</name>
<accession>A0A1Y1Y1H5</accession>
<evidence type="ECO:0000313" key="2">
    <source>
        <dbReference type="Proteomes" id="UP000193498"/>
    </source>
</evidence>
<proteinExistence type="predicted"/>
<protein>
    <submittedName>
        <fullName evidence="1">Uncharacterized protein</fullName>
    </submittedName>
</protein>
<sequence length="257" mass="29271">MTRRLYSIFILRIVSGKNNTTIGNLPTLPPETTYKFWLKILKKVVGESLIPLCPRIFRYGYNKIFVEIGCNHKMATIYKHFNCQNGSSERNHRLSDGIDGKNIDATADAISQNLWTIARNSMREKDPVVKQLEYKSSEAVILELANQLNTPQSNDSHSALHSFDSDYESLISENKFEPHISFSDEIISNSGMTTSEILESSPSYHMISSQEEYLEQYHQSRNSYSCCGQSEMDSDASSVLDFDDLDDSIFIDHLLED</sequence>